<comment type="caution">
    <text evidence="2">The sequence shown here is derived from an EMBL/GenBank/DDBJ whole genome shotgun (WGS) entry which is preliminary data.</text>
</comment>
<evidence type="ECO:0000313" key="2">
    <source>
        <dbReference type="EMBL" id="KUH40395.1"/>
    </source>
</evidence>
<organism evidence="2 3">
    <name type="scientific">Streptomyces kanasensis</name>
    <dbReference type="NCBI Taxonomy" id="936756"/>
    <lineage>
        <taxon>Bacteria</taxon>
        <taxon>Bacillati</taxon>
        <taxon>Actinomycetota</taxon>
        <taxon>Actinomycetes</taxon>
        <taxon>Kitasatosporales</taxon>
        <taxon>Streptomycetaceae</taxon>
        <taxon>Streptomyces</taxon>
    </lineage>
</organism>
<accession>A0A100Y9T6</accession>
<dbReference type="STRING" id="936756.ATE80_02035"/>
<gene>
    <name evidence="2" type="ORF">ATE80_02035</name>
</gene>
<evidence type="ECO:0000313" key="3">
    <source>
        <dbReference type="Proteomes" id="UP000054011"/>
    </source>
</evidence>
<name>A0A100Y9T6_9ACTN</name>
<keyword evidence="3" id="KW-1185">Reference proteome</keyword>
<protein>
    <submittedName>
        <fullName evidence="2">Uncharacterized protein</fullName>
    </submittedName>
</protein>
<dbReference type="EMBL" id="LNSV01000003">
    <property type="protein sequence ID" value="KUH40395.1"/>
    <property type="molecule type" value="Genomic_DNA"/>
</dbReference>
<reference evidence="2 3" key="1">
    <citation type="submission" date="2015-11" db="EMBL/GenBank/DDBJ databases">
        <title>Genome-wide analysis reveals the secondary metabolome in Streptomyces kanasensis ZX01.</title>
        <authorList>
            <person name="Zhang G."/>
            <person name="Han L."/>
            <person name="Feng J."/>
            <person name="Zhang X."/>
        </authorList>
    </citation>
    <scope>NUCLEOTIDE SEQUENCE [LARGE SCALE GENOMIC DNA]</scope>
    <source>
        <strain evidence="2 3">ZX01</strain>
    </source>
</reference>
<dbReference type="Proteomes" id="UP000054011">
    <property type="component" value="Unassembled WGS sequence"/>
</dbReference>
<evidence type="ECO:0000256" key="1">
    <source>
        <dbReference type="SAM" id="MobiDB-lite"/>
    </source>
</evidence>
<sequence length="62" mass="6978">MGRSLVEPQPVRTGLAAVRRRARAYSAPKQVHVPLGVPLTRRRTDRTRGRPVVGRQRRAGRP</sequence>
<proteinExistence type="predicted"/>
<feature type="region of interest" description="Disordered" evidence="1">
    <location>
        <begin position="39"/>
        <end position="62"/>
    </location>
</feature>
<dbReference type="AlphaFoldDB" id="A0A100Y9T6"/>